<sequence length="709" mass="81986">MKRKASTLIAENKRKKINDRHSNETSEKSNKQKEYCKKKVIENVQMAVSLNIVSKFYNINEKTLKRPSKRKLNDIVNNHNIANLEDIKKVQFPAHFSINNSKLANIFKYTLYGFGITLNNSQTNPLFEEKKKTIENIQALLLGYLQNPDISTLIYELRKEGLKLDKKYENIEYQIDATNNVSSYNLRLKTIDNLIFSSIIPPFRNSMEESEMELTRLYFAPIMGFTSIFSGCSGGSNSSIQDFVGSLDGNLQASIPDFRPDDITIVTFKNSYKCIRVIREDSPDIYQSHTSHKDFIALISQMKIALSHAMRQLIKKDIEEWHNQVLVLGITTDRQASHLYSLHCSSISLNGKSITLSNFTLSFIGSYKHEVVMDRIHLIARIMTALIYPNNEEVTEYLTTQRQISMMSSNQKNEISFPKLDADNQLIEYDKNFDPIQTRSTLKKGKINGVEYFIKYQPNININEDSIRYNFLTLYAPMIDGNFSLSLAGKCMTRFFNKGKKINIMAFFIDLLVQLCFLQKHQITHNDIKPENIVLYDKHWFLIDFEIATKFSLEDGICVDKNLNPLTSKNFSEGYRSPERVEKNLISPKSDIYSLGMVLLEIIHEERLEFLEDEETVEGYLEDVDLSNDESIILSIIKKKILVKSMDKRMDAFSLLDLLFIPSENNATPQLVHLKQKAKIVKTYFQDKDYFLRKNTPKHKDSVIRTLAF</sequence>
<evidence type="ECO:0000256" key="5">
    <source>
        <dbReference type="ARBA" id="ARBA00022777"/>
    </source>
</evidence>
<dbReference type="PROSITE" id="PS00108">
    <property type="entry name" value="PROTEIN_KINASE_ST"/>
    <property type="match status" value="1"/>
</dbReference>
<dbReference type="AlphaFoldDB" id="D2VC90"/>
<dbReference type="SMART" id="SM00220">
    <property type="entry name" value="S_TKc"/>
    <property type="match status" value="1"/>
</dbReference>
<dbReference type="RefSeq" id="XP_002678453.1">
    <property type="nucleotide sequence ID" value="XM_002678407.1"/>
</dbReference>
<dbReference type="Proteomes" id="UP000006671">
    <property type="component" value="Unassembled WGS sequence"/>
</dbReference>
<keyword evidence="2" id="KW-0723">Serine/threonine-protein kinase</keyword>
<reference evidence="11 12" key="1">
    <citation type="journal article" date="2010" name="Cell">
        <title>The genome of Naegleria gruberi illuminates early eukaryotic versatility.</title>
        <authorList>
            <person name="Fritz-Laylin L.K."/>
            <person name="Prochnik S.E."/>
            <person name="Ginger M.L."/>
            <person name="Dacks J.B."/>
            <person name="Carpenter M.L."/>
            <person name="Field M.C."/>
            <person name="Kuo A."/>
            <person name="Paredez A."/>
            <person name="Chapman J."/>
            <person name="Pham J."/>
            <person name="Shu S."/>
            <person name="Neupane R."/>
            <person name="Cipriano M."/>
            <person name="Mancuso J."/>
            <person name="Tu H."/>
            <person name="Salamov A."/>
            <person name="Lindquist E."/>
            <person name="Shapiro H."/>
            <person name="Lucas S."/>
            <person name="Grigoriev I.V."/>
            <person name="Cande W.Z."/>
            <person name="Fulton C."/>
            <person name="Rokhsar D.S."/>
            <person name="Dawson S.C."/>
        </authorList>
    </citation>
    <scope>NUCLEOTIDE SEQUENCE [LARGE SCALE GENOMIC DNA]</scope>
    <source>
        <strain evidence="11 12">NEG-M</strain>
    </source>
</reference>
<keyword evidence="3" id="KW-0808">Transferase</keyword>
<evidence type="ECO:0000259" key="10">
    <source>
        <dbReference type="PROSITE" id="PS50011"/>
    </source>
</evidence>
<dbReference type="Gene3D" id="1.10.510.10">
    <property type="entry name" value="Transferase(Phosphotransferase) domain 1"/>
    <property type="match status" value="1"/>
</dbReference>
<comment type="catalytic activity">
    <reaction evidence="8">
        <text>L-seryl-[protein] + ATP = O-phospho-L-seryl-[protein] + ADP + H(+)</text>
        <dbReference type="Rhea" id="RHEA:17989"/>
        <dbReference type="Rhea" id="RHEA-COMP:9863"/>
        <dbReference type="Rhea" id="RHEA-COMP:11604"/>
        <dbReference type="ChEBI" id="CHEBI:15378"/>
        <dbReference type="ChEBI" id="CHEBI:29999"/>
        <dbReference type="ChEBI" id="CHEBI:30616"/>
        <dbReference type="ChEBI" id="CHEBI:83421"/>
        <dbReference type="ChEBI" id="CHEBI:456216"/>
        <dbReference type="EC" id="2.7.11.1"/>
    </reaction>
</comment>
<evidence type="ECO:0000256" key="9">
    <source>
        <dbReference type="SAM" id="MobiDB-lite"/>
    </source>
</evidence>
<keyword evidence="5" id="KW-0418">Kinase</keyword>
<dbReference type="OrthoDB" id="2683627at2759"/>
<dbReference type="PANTHER" id="PTHR24363">
    <property type="entry name" value="SERINE/THREONINE PROTEIN KINASE"/>
    <property type="match status" value="1"/>
</dbReference>
<evidence type="ECO:0000256" key="4">
    <source>
        <dbReference type="ARBA" id="ARBA00022741"/>
    </source>
</evidence>
<dbReference type="EMBL" id="GG738862">
    <property type="protein sequence ID" value="EFC45709.1"/>
    <property type="molecule type" value="Genomic_DNA"/>
</dbReference>
<dbReference type="EC" id="2.7.11.1" evidence="1"/>
<proteinExistence type="predicted"/>
<evidence type="ECO:0000256" key="6">
    <source>
        <dbReference type="ARBA" id="ARBA00022840"/>
    </source>
</evidence>
<dbReference type="SUPFAM" id="SSF56112">
    <property type="entry name" value="Protein kinase-like (PK-like)"/>
    <property type="match status" value="1"/>
</dbReference>
<protein>
    <recommendedName>
        <fullName evidence="1">non-specific serine/threonine protein kinase</fullName>
        <ecNumber evidence="1">2.7.11.1</ecNumber>
    </recommendedName>
</protein>
<dbReference type="PANTHER" id="PTHR24363:SF0">
    <property type="entry name" value="SERINE_THREONINE KINASE LIKE DOMAIN CONTAINING 1"/>
    <property type="match status" value="1"/>
</dbReference>
<dbReference type="VEuPathDB" id="AmoebaDB:NAEGRDRAFT_66486"/>
<dbReference type="InParanoid" id="D2VC90"/>
<dbReference type="GeneID" id="8849166"/>
<comment type="catalytic activity">
    <reaction evidence="7">
        <text>L-threonyl-[protein] + ATP = O-phospho-L-threonyl-[protein] + ADP + H(+)</text>
        <dbReference type="Rhea" id="RHEA:46608"/>
        <dbReference type="Rhea" id="RHEA-COMP:11060"/>
        <dbReference type="Rhea" id="RHEA-COMP:11605"/>
        <dbReference type="ChEBI" id="CHEBI:15378"/>
        <dbReference type="ChEBI" id="CHEBI:30013"/>
        <dbReference type="ChEBI" id="CHEBI:30616"/>
        <dbReference type="ChEBI" id="CHEBI:61977"/>
        <dbReference type="ChEBI" id="CHEBI:456216"/>
        <dbReference type="EC" id="2.7.11.1"/>
    </reaction>
</comment>
<keyword evidence="4" id="KW-0547">Nucleotide-binding</keyword>
<dbReference type="InterPro" id="IPR011009">
    <property type="entry name" value="Kinase-like_dom_sf"/>
</dbReference>
<name>D2VC90_NAEGR</name>
<dbReference type="PROSITE" id="PS50011">
    <property type="entry name" value="PROTEIN_KINASE_DOM"/>
    <property type="match status" value="1"/>
</dbReference>
<evidence type="ECO:0000256" key="8">
    <source>
        <dbReference type="ARBA" id="ARBA00048679"/>
    </source>
</evidence>
<evidence type="ECO:0000256" key="3">
    <source>
        <dbReference type="ARBA" id="ARBA00022679"/>
    </source>
</evidence>
<evidence type="ECO:0000256" key="7">
    <source>
        <dbReference type="ARBA" id="ARBA00047899"/>
    </source>
</evidence>
<keyword evidence="12" id="KW-1185">Reference proteome</keyword>
<feature type="region of interest" description="Disordered" evidence="9">
    <location>
        <begin position="1"/>
        <end position="31"/>
    </location>
</feature>
<dbReference type="GO" id="GO:0004674">
    <property type="term" value="F:protein serine/threonine kinase activity"/>
    <property type="evidence" value="ECO:0007669"/>
    <property type="project" value="UniProtKB-KW"/>
</dbReference>
<feature type="compositionally biased region" description="Basic and acidic residues" evidence="9">
    <location>
        <begin position="19"/>
        <end position="31"/>
    </location>
</feature>
<dbReference type="KEGG" id="ngr:NAEGRDRAFT_66486"/>
<evidence type="ECO:0000313" key="11">
    <source>
        <dbReference type="EMBL" id="EFC45709.1"/>
    </source>
</evidence>
<dbReference type="InterPro" id="IPR000719">
    <property type="entry name" value="Prot_kinase_dom"/>
</dbReference>
<organism evidence="12">
    <name type="scientific">Naegleria gruberi</name>
    <name type="common">Amoeba</name>
    <dbReference type="NCBI Taxonomy" id="5762"/>
    <lineage>
        <taxon>Eukaryota</taxon>
        <taxon>Discoba</taxon>
        <taxon>Heterolobosea</taxon>
        <taxon>Tetramitia</taxon>
        <taxon>Eutetramitia</taxon>
        <taxon>Vahlkampfiidae</taxon>
        <taxon>Naegleria</taxon>
    </lineage>
</organism>
<keyword evidence="6" id="KW-0067">ATP-binding</keyword>
<evidence type="ECO:0000256" key="1">
    <source>
        <dbReference type="ARBA" id="ARBA00012513"/>
    </source>
</evidence>
<gene>
    <name evidence="11" type="ORF">NAEGRDRAFT_66486</name>
</gene>
<evidence type="ECO:0000313" key="12">
    <source>
        <dbReference type="Proteomes" id="UP000006671"/>
    </source>
</evidence>
<feature type="domain" description="Protein kinase" evidence="10">
    <location>
        <begin position="373"/>
        <end position="661"/>
    </location>
</feature>
<dbReference type="GO" id="GO:0005524">
    <property type="term" value="F:ATP binding"/>
    <property type="evidence" value="ECO:0007669"/>
    <property type="project" value="UniProtKB-KW"/>
</dbReference>
<dbReference type="Pfam" id="PF00069">
    <property type="entry name" value="Pkinase"/>
    <property type="match status" value="1"/>
</dbReference>
<dbReference type="InterPro" id="IPR008271">
    <property type="entry name" value="Ser/Thr_kinase_AS"/>
</dbReference>
<accession>D2VC90</accession>
<evidence type="ECO:0000256" key="2">
    <source>
        <dbReference type="ARBA" id="ARBA00022527"/>
    </source>
</evidence>